<dbReference type="CDD" id="cd18787">
    <property type="entry name" value="SF2_C_DEAD"/>
    <property type="match status" value="1"/>
</dbReference>
<keyword evidence="4" id="KW-0347">Helicase</keyword>
<protein>
    <submittedName>
        <fullName evidence="4">DEAD-box ATP-dependent RNA helicase 21</fullName>
    </submittedName>
</protein>
<comment type="caution">
    <text evidence="4">The sequence shown here is derived from an EMBL/GenBank/DDBJ whole genome shotgun (WGS) entry which is preliminary data.</text>
</comment>
<proteinExistence type="predicted"/>
<dbReference type="PROSITE" id="PS51194">
    <property type="entry name" value="HELICASE_CTER"/>
    <property type="match status" value="1"/>
</dbReference>
<dbReference type="InterPro" id="IPR027417">
    <property type="entry name" value="P-loop_NTPase"/>
</dbReference>
<keyword evidence="4" id="KW-0547">Nucleotide-binding</keyword>
<keyword evidence="4" id="KW-0067">ATP-binding</keyword>
<dbReference type="InterPro" id="IPR001650">
    <property type="entry name" value="Helicase_C-like"/>
</dbReference>
<dbReference type="InterPro" id="IPR017451">
    <property type="entry name" value="F-box-assoc_interact_dom"/>
</dbReference>
<dbReference type="Pfam" id="PF00271">
    <property type="entry name" value="Helicase_C"/>
    <property type="match status" value="1"/>
</dbReference>
<dbReference type="Gene3D" id="3.40.50.300">
    <property type="entry name" value="P-loop containing nucleotide triphosphate hydrolases"/>
    <property type="match status" value="1"/>
</dbReference>
<evidence type="ECO:0000256" key="2">
    <source>
        <dbReference type="SAM" id="MobiDB-lite"/>
    </source>
</evidence>
<evidence type="ECO:0000256" key="1">
    <source>
        <dbReference type="ARBA" id="ARBA00022884"/>
    </source>
</evidence>
<dbReference type="Pfam" id="PF08268">
    <property type="entry name" value="FBA_3"/>
    <property type="match status" value="1"/>
</dbReference>
<sequence length="535" mass="60025">MVTVGTAGKATDLIRQHVIMVKKSEKIRKLQELLHDLGHKKAIVFSNKKGTVHDVTKALSGYRVTTLHGDKSQEQREISLNGFRTGRFNVLVATDVAGRGRAGKTGTATAFLTLDETNVFYDLKQMLMQSNSPVPPEIARHEASKFKPGSIPDRPPRPNQKGVEDFTDCTKLSEHYHCWLFNSQAKQAIHSCSPPTKDVYILISLEDRLHQTCHPNPQHHLLVQYKLNNLETCTSIIDNNTFPQQKFPLTTPESLRLVRGAVTLGSDNGLLCYFGYHNDTQKGEPLMAVIWNRIVRKSVAIATPKTLYRLKIVGFGVCPRTSDPKLVRISVVKEPSMWVVEVSIDGVIYWRAYDDIELDDGLRSNFIISFDFKSDKFGEVCLPERLVYSHCWLVANMNESLVLLEYNDEGGMPVCGVWMRKDGENKPCTKIYTVKVEGRSVYNVLGFRKNGEVVLELGDYNNEETEIEVYEPSSGRINSVRIIGSCATFCLMSQTLSSIHKNDGAILQGVEIKLLSHQVIILAKGTCSVKPWPSN</sequence>
<dbReference type="InterPro" id="IPR013187">
    <property type="entry name" value="F-box-assoc_dom_typ3"/>
</dbReference>
<keyword evidence="4" id="KW-0378">Hydrolase</keyword>
<name>A0A699IRM9_TANCI</name>
<dbReference type="GO" id="GO:0004386">
    <property type="term" value="F:helicase activity"/>
    <property type="evidence" value="ECO:0007669"/>
    <property type="project" value="UniProtKB-KW"/>
</dbReference>
<dbReference type="EMBL" id="BKCJ010325314">
    <property type="protein sequence ID" value="GEZ80029.1"/>
    <property type="molecule type" value="Genomic_DNA"/>
</dbReference>
<keyword evidence="1" id="KW-0694">RNA-binding</keyword>
<reference evidence="4" key="1">
    <citation type="journal article" date="2019" name="Sci. Rep.">
        <title>Draft genome of Tanacetum cinerariifolium, the natural source of mosquito coil.</title>
        <authorList>
            <person name="Yamashiro T."/>
            <person name="Shiraishi A."/>
            <person name="Satake H."/>
            <person name="Nakayama K."/>
        </authorList>
    </citation>
    <scope>NUCLEOTIDE SEQUENCE</scope>
</reference>
<dbReference type="AlphaFoldDB" id="A0A699IRM9"/>
<feature type="domain" description="Helicase C-terminal" evidence="3">
    <location>
        <begin position="29"/>
        <end position="200"/>
    </location>
</feature>
<gene>
    <name evidence="4" type="ORF">Tci_552002</name>
</gene>
<dbReference type="NCBIfam" id="TIGR01640">
    <property type="entry name" value="F_box_assoc_1"/>
    <property type="match status" value="1"/>
</dbReference>
<organism evidence="4">
    <name type="scientific">Tanacetum cinerariifolium</name>
    <name type="common">Dalmatian daisy</name>
    <name type="synonym">Chrysanthemum cinerariifolium</name>
    <dbReference type="NCBI Taxonomy" id="118510"/>
    <lineage>
        <taxon>Eukaryota</taxon>
        <taxon>Viridiplantae</taxon>
        <taxon>Streptophyta</taxon>
        <taxon>Embryophyta</taxon>
        <taxon>Tracheophyta</taxon>
        <taxon>Spermatophyta</taxon>
        <taxon>Magnoliopsida</taxon>
        <taxon>eudicotyledons</taxon>
        <taxon>Gunneridae</taxon>
        <taxon>Pentapetalae</taxon>
        <taxon>asterids</taxon>
        <taxon>campanulids</taxon>
        <taxon>Asterales</taxon>
        <taxon>Asteraceae</taxon>
        <taxon>Asteroideae</taxon>
        <taxon>Anthemideae</taxon>
        <taxon>Anthemidinae</taxon>
        <taxon>Tanacetum</taxon>
    </lineage>
</organism>
<dbReference type="SUPFAM" id="SSF52540">
    <property type="entry name" value="P-loop containing nucleoside triphosphate hydrolases"/>
    <property type="match status" value="1"/>
</dbReference>
<dbReference type="PANTHER" id="PTHR47958">
    <property type="entry name" value="ATP-DEPENDENT RNA HELICASE DBP3"/>
    <property type="match status" value="1"/>
</dbReference>
<dbReference type="GO" id="GO:0003723">
    <property type="term" value="F:RNA binding"/>
    <property type="evidence" value="ECO:0007669"/>
    <property type="project" value="UniProtKB-KW"/>
</dbReference>
<evidence type="ECO:0000259" key="3">
    <source>
        <dbReference type="PROSITE" id="PS51194"/>
    </source>
</evidence>
<feature type="region of interest" description="Disordered" evidence="2">
    <location>
        <begin position="143"/>
        <end position="162"/>
    </location>
</feature>
<evidence type="ECO:0000313" key="4">
    <source>
        <dbReference type="EMBL" id="GEZ80029.1"/>
    </source>
</evidence>
<accession>A0A699IRM9</accession>